<name>A0ABU9V654_9ENTR</name>
<evidence type="ECO:0000313" key="1">
    <source>
        <dbReference type="EMBL" id="MEN0580139.1"/>
    </source>
</evidence>
<dbReference type="RefSeq" id="WP_343194130.1">
    <property type="nucleotide sequence ID" value="NZ_JBCIVJ010000010.1"/>
</dbReference>
<comment type="caution">
    <text evidence="1">The sequence shown here is derived from an EMBL/GenBank/DDBJ whole genome shotgun (WGS) entry which is preliminary data.</text>
</comment>
<organism evidence="1 2">
    <name type="scientific">Phytobacter palmae</name>
    <dbReference type="NCBI Taxonomy" id="1855371"/>
    <lineage>
        <taxon>Bacteria</taxon>
        <taxon>Pseudomonadati</taxon>
        <taxon>Pseudomonadota</taxon>
        <taxon>Gammaproteobacteria</taxon>
        <taxon>Enterobacterales</taxon>
        <taxon>Enterobacteriaceae</taxon>
        <taxon>Phytobacter</taxon>
    </lineage>
</organism>
<sequence>MYAELPAFSGQDELSGINVAIGHAHSHNSDKRQKNDVYQQTVKIITAEHHMLEGKNNCAQQNKQQYWQAQYYPQALFIAQ</sequence>
<evidence type="ECO:0000313" key="2">
    <source>
        <dbReference type="Proteomes" id="UP001411173"/>
    </source>
</evidence>
<keyword evidence="2" id="KW-1185">Reference proteome</keyword>
<dbReference type="EMBL" id="JBCIVJ010000010">
    <property type="protein sequence ID" value="MEN0580139.1"/>
    <property type="molecule type" value="Genomic_DNA"/>
</dbReference>
<accession>A0ABU9V654</accession>
<reference evidence="1 2" key="1">
    <citation type="submission" date="2024-02" db="EMBL/GenBank/DDBJ databases">
        <title>Whole genome of MDR Enterobacteriaceae from southern Thailand.</title>
        <authorList>
            <person name="Surachat K."/>
        </authorList>
    </citation>
    <scope>NUCLEOTIDE SEQUENCE [LARGE SCALE GENOMIC DNA]</scope>
    <source>
        <strain evidence="1 2">PSU_29</strain>
    </source>
</reference>
<protein>
    <submittedName>
        <fullName evidence="1">Uncharacterized protein</fullName>
    </submittedName>
</protein>
<dbReference type="Proteomes" id="UP001411173">
    <property type="component" value="Unassembled WGS sequence"/>
</dbReference>
<gene>
    <name evidence="1" type="ORF">AAIG39_14140</name>
</gene>
<proteinExistence type="predicted"/>